<dbReference type="EMBL" id="JAPDDR010000002">
    <property type="protein sequence ID" value="MCW1912760.1"/>
    <property type="molecule type" value="Genomic_DNA"/>
</dbReference>
<accession>A0ABT3FYT8</accession>
<dbReference type="SUPFAM" id="SSF50156">
    <property type="entry name" value="PDZ domain-like"/>
    <property type="match status" value="1"/>
</dbReference>
<name>A0ABT3FYT8_9BACT</name>
<dbReference type="Proteomes" id="UP001165653">
    <property type="component" value="Unassembled WGS sequence"/>
</dbReference>
<keyword evidence="4" id="KW-1185">Reference proteome</keyword>
<protein>
    <submittedName>
        <fullName evidence="3">PDZ domain-containing protein</fullName>
    </submittedName>
</protein>
<feature type="domain" description="PDZ" evidence="2">
    <location>
        <begin position="91"/>
        <end position="151"/>
    </location>
</feature>
<organism evidence="3 4">
    <name type="scientific">Luteolibacter rhizosphaerae</name>
    <dbReference type="NCBI Taxonomy" id="2989719"/>
    <lineage>
        <taxon>Bacteria</taxon>
        <taxon>Pseudomonadati</taxon>
        <taxon>Verrucomicrobiota</taxon>
        <taxon>Verrucomicrobiia</taxon>
        <taxon>Verrucomicrobiales</taxon>
        <taxon>Verrucomicrobiaceae</taxon>
        <taxon>Luteolibacter</taxon>
    </lineage>
</organism>
<evidence type="ECO:0000259" key="2">
    <source>
        <dbReference type="PROSITE" id="PS50106"/>
    </source>
</evidence>
<evidence type="ECO:0000256" key="1">
    <source>
        <dbReference type="SAM" id="SignalP"/>
    </source>
</evidence>
<proteinExistence type="predicted"/>
<feature type="chain" id="PRO_5047333269" evidence="1">
    <location>
        <begin position="26"/>
        <end position="246"/>
    </location>
</feature>
<dbReference type="RefSeq" id="WP_264511494.1">
    <property type="nucleotide sequence ID" value="NZ_JAPDDR010000002.1"/>
</dbReference>
<feature type="signal peptide" evidence="1">
    <location>
        <begin position="1"/>
        <end position="25"/>
    </location>
</feature>
<sequence length="246" mass="27305">MRRERSAIRCFAGMAALAIPAFAFGQEPKVGDWVAALSSDDFRERVESKDKLLEWGRKNPARAMDLFYAAHESAADAETKILLREALRELVVEDHQRNNGEGYVGVRMLELNVAVPGDKVPRTGVQVIGVEEESPADKAGLEVGDVIISLNELRWVGPGATDAFTNAVRRHKPRESVKLGVLRNGEVKEVSLVLGIRPLGALERQDLLWANGMGRPIPNPQQAEEKAREGVFRNWLERKRAAKKLP</sequence>
<dbReference type="Pfam" id="PF13180">
    <property type="entry name" value="PDZ_2"/>
    <property type="match status" value="1"/>
</dbReference>
<dbReference type="CDD" id="cd06779">
    <property type="entry name" value="cpPDZ_Deg_HtrA-like"/>
    <property type="match status" value="1"/>
</dbReference>
<dbReference type="InterPro" id="IPR036034">
    <property type="entry name" value="PDZ_sf"/>
</dbReference>
<dbReference type="Gene3D" id="2.30.42.10">
    <property type="match status" value="1"/>
</dbReference>
<dbReference type="InterPro" id="IPR001478">
    <property type="entry name" value="PDZ"/>
</dbReference>
<keyword evidence="1" id="KW-0732">Signal</keyword>
<dbReference type="SMART" id="SM00228">
    <property type="entry name" value="PDZ"/>
    <property type="match status" value="1"/>
</dbReference>
<reference evidence="3" key="1">
    <citation type="submission" date="2022-10" db="EMBL/GenBank/DDBJ databases">
        <title>Luteolibacter sp. GHJ8, whole genome shotgun sequencing project.</title>
        <authorList>
            <person name="Zhao G."/>
            <person name="Shen L."/>
        </authorList>
    </citation>
    <scope>NUCLEOTIDE SEQUENCE</scope>
    <source>
        <strain evidence="3">GHJ8</strain>
    </source>
</reference>
<comment type="caution">
    <text evidence="3">The sequence shown here is derived from an EMBL/GenBank/DDBJ whole genome shotgun (WGS) entry which is preliminary data.</text>
</comment>
<gene>
    <name evidence="3" type="ORF">OJ996_04200</name>
</gene>
<evidence type="ECO:0000313" key="4">
    <source>
        <dbReference type="Proteomes" id="UP001165653"/>
    </source>
</evidence>
<evidence type="ECO:0000313" key="3">
    <source>
        <dbReference type="EMBL" id="MCW1912760.1"/>
    </source>
</evidence>
<dbReference type="PROSITE" id="PS50106">
    <property type="entry name" value="PDZ"/>
    <property type="match status" value="1"/>
</dbReference>